<dbReference type="InterPro" id="IPR021251">
    <property type="entry name" value="DUF2793"/>
</dbReference>
<name>A0A1U7DEG3_9RHOB</name>
<accession>A0A2M9DHA4</accession>
<protein>
    <submittedName>
        <fullName evidence="1">Uncharacterized protein</fullName>
    </submittedName>
</protein>
<dbReference type="AlphaFoldDB" id="A0A1U7DEG3"/>
<evidence type="ECO:0000313" key="2">
    <source>
        <dbReference type="Proteomes" id="UP000187266"/>
    </source>
</evidence>
<dbReference type="EMBL" id="CP019124">
    <property type="protein sequence ID" value="APX88384.1"/>
    <property type="molecule type" value="Genomic_DNA"/>
</dbReference>
<accession>A0A1U7DEG3</accession>
<dbReference type="OrthoDB" id="564699at2"/>
<sequence length="238" mass="24190">MTDTPNLGLPLIEASQAQKHVTVNEALVRLDAFSRLVLASRSLGTPPEVVAEGTAYFLPPGAVNAWSGQDGTIAIGVNGGWIFQQPRRGWSAWIEDEATEAVFDGVGWRAGALALSPGGAGLSVRLVEADHVLAAGSATTTGLILPARGIVLGVTGRVIEAVTGSLTGWSVGVTGAVDRYANGVGLAAGSQFTGPSGTPMTYWSDTAVVLTAEGGSFATGTLRLAAQVIELAPPDATP</sequence>
<organism evidence="1 2">
    <name type="scientific">Brevirhabdus pacifica</name>
    <dbReference type="NCBI Taxonomy" id="1267768"/>
    <lineage>
        <taxon>Bacteria</taxon>
        <taxon>Pseudomonadati</taxon>
        <taxon>Pseudomonadota</taxon>
        <taxon>Alphaproteobacteria</taxon>
        <taxon>Rhodobacterales</taxon>
        <taxon>Paracoccaceae</taxon>
        <taxon>Brevirhabdus</taxon>
    </lineage>
</organism>
<reference evidence="1 2" key="1">
    <citation type="submission" date="2017-01" db="EMBL/GenBank/DDBJ databases">
        <title>Genomic analysis of Xuhuaishuia manganoxidans DY6-4.</title>
        <authorList>
            <person name="Wang X."/>
        </authorList>
    </citation>
    <scope>NUCLEOTIDE SEQUENCE [LARGE SCALE GENOMIC DNA]</scope>
    <source>
        <strain evidence="1 2">DY6-4</strain>
    </source>
</reference>
<dbReference type="Pfam" id="PF10983">
    <property type="entry name" value="DUF2793"/>
    <property type="match status" value="1"/>
</dbReference>
<evidence type="ECO:0000313" key="1">
    <source>
        <dbReference type="EMBL" id="APX88384.1"/>
    </source>
</evidence>
<dbReference type="RefSeq" id="WP_076978408.1">
    <property type="nucleotide sequence ID" value="NZ_CP019124.1"/>
</dbReference>
<dbReference type="Proteomes" id="UP000187266">
    <property type="component" value="Chromosome"/>
</dbReference>
<keyword evidence="2" id="KW-1185">Reference proteome</keyword>
<gene>
    <name evidence="1" type="ORF">BV394_00420</name>
</gene>
<proteinExistence type="predicted"/>
<dbReference type="STRING" id="1267768.BV394_00420"/>